<protein>
    <submittedName>
        <fullName evidence="2">Uncharacterized protein</fullName>
    </submittedName>
</protein>
<reference evidence="2" key="1">
    <citation type="journal article" date="2023" name="Mol. Phylogenet. Evol.">
        <title>Genome-scale phylogeny and comparative genomics of the fungal order Sordariales.</title>
        <authorList>
            <person name="Hensen N."/>
            <person name="Bonometti L."/>
            <person name="Westerberg I."/>
            <person name="Brannstrom I.O."/>
            <person name="Guillou S."/>
            <person name="Cros-Aarteil S."/>
            <person name="Calhoun S."/>
            <person name="Haridas S."/>
            <person name="Kuo A."/>
            <person name="Mondo S."/>
            <person name="Pangilinan J."/>
            <person name="Riley R."/>
            <person name="LaButti K."/>
            <person name="Andreopoulos B."/>
            <person name="Lipzen A."/>
            <person name="Chen C."/>
            <person name="Yan M."/>
            <person name="Daum C."/>
            <person name="Ng V."/>
            <person name="Clum A."/>
            <person name="Steindorff A."/>
            <person name="Ohm R.A."/>
            <person name="Martin F."/>
            <person name="Silar P."/>
            <person name="Natvig D.O."/>
            <person name="Lalanne C."/>
            <person name="Gautier V."/>
            <person name="Ament-Velasquez S.L."/>
            <person name="Kruys A."/>
            <person name="Hutchinson M.I."/>
            <person name="Powell A.J."/>
            <person name="Barry K."/>
            <person name="Miller A.N."/>
            <person name="Grigoriev I.V."/>
            <person name="Debuchy R."/>
            <person name="Gladieux P."/>
            <person name="Hiltunen Thoren M."/>
            <person name="Johannesson H."/>
        </authorList>
    </citation>
    <scope>NUCLEOTIDE SEQUENCE</scope>
    <source>
        <strain evidence="2">CBS 508.74</strain>
    </source>
</reference>
<sequence length="69" mass="7160">MHGASCPKCGAASDGVSKSCDSCGAVCGLLFRSASLSLSFLSSQPPIRSCHFGFRPTQSSSSACLRETW</sequence>
<reference evidence="2" key="2">
    <citation type="submission" date="2023-05" db="EMBL/GenBank/DDBJ databases">
        <authorList>
            <consortium name="Lawrence Berkeley National Laboratory"/>
            <person name="Steindorff A."/>
            <person name="Hensen N."/>
            <person name="Bonometti L."/>
            <person name="Westerberg I."/>
            <person name="Brannstrom I.O."/>
            <person name="Guillou S."/>
            <person name="Cros-Aarteil S."/>
            <person name="Calhoun S."/>
            <person name="Haridas S."/>
            <person name="Kuo A."/>
            <person name="Mondo S."/>
            <person name="Pangilinan J."/>
            <person name="Riley R."/>
            <person name="Labutti K."/>
            <person name="Andreopoulos B."/>
            <person name="Lipzen A."/>
            <person name="Chen C."/>
            <person name="Yanf M."/>
            <person name="Daum C."/>
            <person name="Ng V."/>
            <person name="Clum A."/>
            <person name="Ohm R."/>
            <person name="Martin F."/>
            <person name="Silar P."/>
            <person name="Natvig D."/>
            <person name="Lalanne C."/>
            <person name="Gautier V."/>
            <person name="Ament-Velasquez S.L."/>
            <person name="Kruys A."/>
            <person name="Hutchinson M.I."/>
            <person name="Powell A.J."/>
            <person name="Barry K."/>
            <person name="Miller A.N."/>
            <person name="Grigoriev I.V."/>
            <person name="Debuchy R."/>
            <person name="Gladieux P."/>
            <person name="Thoren M.H."/>
            <person name="Johannesson H."/>
        </authorList>
    </citation>
    <scope>NUCLEOTIDE SEQUENCE</scope>
    <source>
        <strain evidence="2">CBS 508.74</strain>
    </source>
</reference>
<gene>
    <name evidence="2" type="ORF">N656DRAFT_720692</name>
</gene>
<dbReference type="Proteomes" id="UP001302812">
    <property type="component" value="Unassembled WGS sequence"/>
</dbReference>
<feature type="region of interest" description="Disordered" evidence="1">
    <location>
        <begin position="1"/>
        <end position="20"/>
    </location>
</feature>
<evidence type="ECO:0000313" key="3">
    <source>
        <dbReference type="Proteomes" id="UP001302812"/>
    </source>
</evidence>
<keyword evidence="3" id="KW-1185">Reference proteome</keyword>
<dbReference type="EMBL" id="MU853380">
    <property type="protein sequence ID" value="KAK4107154.1"/>
    <property type="molecule type" value="Genomic_DNA"/>
</dbReference>
<evidence type="ECO:0000256" key="1">
    <source>
        <dbReference type="SAM" id="MobiDB-lite"/>
    </source>
</evidence>
<accession>A0AAN6QBK0</accession>
<organism evidence="2 3">
    <name type="scientific">Canariomyces notabilis</name>
    <dbReference type="NCBI Taxonomy" id="2074819"/>
    <lineage>
        <taxon>Eukaryota</taxon>
        <taxon>Fungi</taxon>
        <taxon>Dikarya</taxon>
        <taxon>Ascomycota</taxon>
        <taxon>Pezizomycotina</taxon>
        <taxon>Sordariomycetes</taxon>
        <taxon>Sordariomycetidae</taxon>
        <taxon>Sordariales</taxon>
        <taxon>Chaetomiaceae</taxon>
        <taxon>Canariomyces</taxon>
    </lineage>
</organism>
<evidence type="ECO:0000313" key="2">
    <source>
        <dbReference type="EMBL" id="KAK4107154.1"/>
    </source>
</evidence>
<name>A0AAN6QBK0_9PEZI</name>
<proteinExistence type="predicted"/>
<comment type="caution">
    <text evidence="2">The sequence shown here is derived from an EMBL/GenBank/DDBJ whole genome shotgun (WGS) entry which is preliminary data.</text>
</comment>
<dbReference type="RefSeq" id="XP_064664724.1">
    <property type="nucleotide sequence ID" value="XM_064812458.1"/>
</dbReference>
<dbReference type="AlphaFoldDB" id="A0AAN6QBK0"/>
<dbReference type="GeneID" id="89936583"/>